<dbReference type="Proteomes" id="UP000327493">
    <property type="component" value="Chromosome 8"/>
</dbReference>
<reference evidence="1 2" key="1">
    <citation type="submission" date="2019-08" db="EMBL/GenBank/DDBJ databases">
        <title>A chromosome-level genome assembly, high-density linkage maps, and genome scans reveal the genomic architecture of hybrid incompatibilities underlying speciation via character displacement in darters (Percidae: Etheostominae).</title>
        <authorList>
            <person name="Moran R.L."/>
            <person name="Catchen J.M."/>
            <person name="Fuller R.C."/>
        </authorList>
    </citation>
    <scope>NUCLEOTIDE SEQUENCE [LARGE SCALE GENOMIC DNA]</scope>
    <source>
        <strain evidence="1">EspeVRDwgs_2016</strain>
        <tissue evidence="1">Muscle</tissue>
    </source>
</reference>
<keyword evidence="2" id="KW-1185">Reference proteome</keyword>
<accession>A0A5J5D6Y7</accession>
<evidence type="ECO:0000313" key="1">
    <source>
        <dbReference type="EMBL" id="KAA8590478.1"/>
    </source>
</evidence>
<organism evidence="1 2">
    <name type="scientific">Etheostoma spectabile</name>
    <name type="common">orangethroat darter</name>
    <dbReference type="NCBI Taxonomy" id="54343"/>
    <lineage>
        <taxon>Eukaryota</taxon>
        <taxon>Metazoa</taxon>
        <taxon>Chordata</taxon>
        <taxon>Craniata</taxon>
        <taxon>Vertebrata</taxon>
        <taxon>Euteleostomi</taxon>
        <taxon>Actinopterygii</taxon>
        <taxon>Neopterygii</taxon>
        <taxon>Teleostei</taxon>
        <taxon>Neoteleostei</taxon>
        <taxon>Acanthomorphata</taxon>
        <taxon>Eupercaria</taxon>
        <taxon>Perciformes</taxon>
        <taxon>Percoidei</taxon>
        <taxon>Percidae</taxon>
        <taxon>Etheostomatinae</taxon>
        <taxon>Etheostoma</taxon>
    </lineage>
</organism>
<protein>
    <submittedName>
        <fullName evidence="1">Uncharacterized protein</fullName>
    </submittedName>
</protein>
<feature type="non-terminal residue" evidence="1">
    <location>
        <position position="319"/>
    </location>
</feature>
<gene>
    <name evidence="1" type="ORF">FQN60_014412</name>
</gene>
<proteinExistence type="predicted"/>
<sequence>MRPRERQSHAAYKGRVRVRTGAAESGSTGDGVLPRHKLIAIKRETTVCEMQRAHYFSDGNMVKMFSQRVEDKTPQSLYCHSVPLPRLSGSHNFLPRFCTLSPVTQLSRQLVTTLIAIGHCHSEWRHLLIHTHSSCPLSTSHILSSISDSGASVGAKSISVCPLRVVRHDGVMCATGMFVSMERTEGKAAVSCVYEKGRGETGWREKPRLASTATLLTGGRAVMCNQQFPAGITVQFCSELQNQGVGGRRPLNVGAGSQCSSVPPDVWHPGTDVALENSQGEYPCQKPSNLPNPRDGILWVSRLSVWDSACNTLKERQLE</sequence>
<dbReference type="EMBL" id="VOFY01000008">
    <property type="protein sequence ID" value="KAA8590478.1"/>
    <property type="molecule type" value="Genomic_DNA"/>
</dbReference>
<evidence type="ECO:0000313" key="2">
    <source>
        <dbReference type="Proteomes" id="UP000327493"/>
    </source>
</evidence>
<dbReference type="AlphaFoldDB" id="A0A5J5D6Y7"/>
<comment type="caution">
    <text evidence="1">The sequence shown here is derived from an EMBL/GenBank/DDBJ whole genome shotgun (WGS) entry which is preliminary data.</text>
</comment>
<name>A0A5J5D6Y7_9PERO</name>